<dbReference type="RefSeq" id="WP_345293400.1">
    <property type="nucleotide sequence ID" value="NZ_BAABID010000004.1"/>
</dbReference>
<organism evidence="2 3">
    <name type="scientific">Isoptericola chiayiensis</name>
    <dbReference type="NCBI Taxonomy" id="579446"/>
    <lineage>
        <taxon>Bacteria</taxon>
        <taxon>Bacillati</taxon>
        <taxon>Actinomycetota</taxon>
        <taxon>Actinomycetes</taxon>
        <taxon>Micrococcales</taxon>
        <taxon>Promicromonosporaceae</taxon>
        <taxon>Isoptericola</taxon>
    </lineage>
</organism>
<keyword evidence="3" id="KW-1185">Reference proteome</keyword>
<gene>
    <name evidence="2" type="ORF">GCM10023216_04770</name>
</gene>
<dbReference type="Proteomes" id="UP001500956">
    <property type="component" value="Unassembled WGS sequence"/>
</dbReference>
<proteinExistence type="predicted"/>
<feature type="signal peptide" evidence="1">
    <location>
        <begin position="1"/>
        <end position="25"/>
    </location>
</feature>
<sequence>MDVLRSRTKTLVIAAVLGLTLTACGGLDATTLRDDGTRASAGTVSSDSSDVADKQRDLIAGDVIHLSEMMARAQESYATVHLESSMDGEGLENEGLSAIVQSGDVVLGASSADRRIDMTMEIMDEPIEMILVDSTMYMDLGEFGVGEGALLSLPLDDLAEEPGLLRALDLVVGADPALQIRQLSEAVIGFEYDGPEVIDGIELDVYRATLDPRRVSDPAPLVMGDAELAHVSAAPIYMVFRIDADNLPVAIDTVSEAAGHKTVKATRYSDWGKNVSIEAPPAEQVIPFDEVVAEWNG</sequence>
<evidence type="ECO:0000313" key="3">
    <source>
        <dbReference type="Proteomes" id="UP001500956"/>
    </source>
</evidence>
<dbReference type="Gene3D" id="2.50.20.20">
    <property type="match status" value="1"/>
</dbReference>
<accession>A0ABP8Y3G2</accession>
<evidence type="ECO:0000313" key="2">
    <source>
        <dbReference type="EMBL" id="GAA4719212.1"/>
    </source>
</evidence>
<reference evidence="3" key="1">
    <citation type="journal article" date="2019" name="Int. J. Syst. Evol. Microbiol.">
        <title>The Global Catalogue of Microorganisms (GCM) 10K type strain sequencing project: providing services to taxonomists for standard genome sequencing and annotation.</title>
        <authorList>
            <consortium name="The Broad Institute Genomics Platform"/>
            <consortium name="The Broad Institute Genome Sequencing Center for Infectious Disease"/>
            <person name="Wu L."/>
            <person name="Ma J."/>
        </authorList>
    </citation>
    <scope>NUCLEOTIDE SEQUENCE [LARGE SCALE GENOMIC DNA]</scope>
    <source>
        <strain evidence="3">JCM 18063</strain>
    </source>
</reference>
<evidence type="ECO:0000256" key="1">
    <source>
        <dbReference type="SAM" id="SignalP"/>
    </source>
</evidence>
<keyword evidence="1" id="KW-0732">Signal</keyword>
<protein>
    <recommendedName>
        <fullName evidence="4">LppX_LprAFG lipoprotein</fullName>
    </recommendedName>
</protein>
<name>A0ABP8Y3G2_9MICO</name>
<evidence type="ECO:0008006" key="4">
    <source>
        <dbReference type="Google" id="ProtNLM"/>
    </source>
</evidence>
<dbReference type="PROSITE" id="PS51257">
    <property type="entry name" value="PROKAR_LIPOPROTEIN"/>
    <property type="match status" value="1"/>
</dbReference>
<dbReference type="SUPFAM" id="SSF89392">
    <property type="entry name" value="Prokaryotic lipoproteins and lipoprotein localization factors"/>
    <property type="match status" value="1"/>
</dbReference>
<feature type="chain" id="PRO_5046967290" description="LppX_LprAFG lipoprotein" evidence="1">
    <location>
        <begin position="26"/>
        <end position="297"/>
    </location>
</feature>
<comment type="caution">
    <text evidence="2">The sequence shown here is derived from an EMBL/GenBank/DDBJ whole genome shotgun (WGS) entry which is preliminary data.</text>
</comment>
<dbReference type="InterPro" id="IPR029046">
    <property type="entry name" value="LolA/LolB/LppX"/>
</dbReference>
<dbReference type="EMBL" id="BAABID010000004">
    <property type="protein sequence ID" value="GAA4719212.1"/>
    <property type="molecule type" value="Genomic_DNA"/>
</dbReference>